<dbReference type="PIRSF" id="PIRSF016933">
    <property type="entry name" value="PrsW"/>
    <property type="match status" value="1"/>
</dbReference>
<dbReference type="Pfam" id="PF13367">
    <property type="entry name" value="PrsW-protease"/>
    <property type="match status" value="1"/>
</dbReference>
<keyword evidence="12" id="KW-1185">Reference proteome</keyword>
<evidence type="ECO:0000256" key="4">
    <source>
        <dbReference type="ARBA" id="ARBA00022475"/>
    </source>
</evidence>
<feature type="transmembrane region" description="Helical" evidence="10">
    <location>
        <begin position="178"/>
        <end position="208"/>
    </location>
</feature>
<sequence>MAALLQVALAPVFIASTYIYIRDKYEKEPIRLLFLGLLFGLIIAAPIMGVEMFLSTFTPTEAVFKEALYTAFIVAAGTEEFFKFIVLYFLVWRNRNFNEPIDGIVYSTFISLGFSGIENILYVFNPLLGGYQTGLARAVFSVPGHALFGVTMGYYYAIAKFESSERKTMLIKSYLIPWFLHGIYDFILLAKIPMLMLLFVPFVLYLWVQGMRKIKVHVQSSPFKPQE</sequence>
<feature type="transmembrane region" description="Helical" evidence="10">
    <location>
        <begin position="103"/>
        <end position="124"/>
    </location>
</feature>
<dbReference type="PANTHER" id="PTHR36844:SF1">
    <property type="entry name" value="PROTEASE PRSW"/>
    <property type="match status" value="1"/>
</dbReference>
<dbReference type="EMBL" id="CP121687">
    <property type="protein sequence ID" value="WZL70073.1"/>
    <property type="molecule type" value="Genomic_DNA"/>
</dbReference>
<reference evidence="11 12" key="1">
    <citation type="submission" date="2023-03" db="EMBL/GenBank/DDBJ databases">
        <title>Novel Species.</title>
        <authorList>
            <person name="Ma S."/>
        </authorList>
    </citation>
    <scope>NUCLEOTIDE SEQUENCE [LARGE SCALE GENOMIC DNA]</scope>
    <source>
        <strain evidence="11 12">LIND6LT2</strain>
    </source>
</reference>
<accession>A0ABZ2Y7W4</accession>
<evidence type="ECO:0000256" key="3">
    <source>
        <dbReference type="ARBA" id="ARBA00018997"/>
    </source>
</evidence>
<dbReference type="Proteomes" id="UP001486565">
    <property type="component" value="Chromosome"/>
</dbReference>
<evidence type="ECO:0000256" key="6">
    <source>
        <dbReference type="ARBA" id="ARBA00022692"/>
    </source>
</evidence>
<feature type="transmembrane region" description="Helical" evidence="10">
    <location>
        <begin position="33"/>
        <end position="55"/>
    </location>
</feature>
<dbReference type="InterPro" id="IPR023596">
    <property type="entry name" value="Peptidase_PrsW_arch/bac"/>
</dbReference>
<keyword evidence="4" id="KW-1003">Cell membrane</keyword>
<evidence type="ECO:0000256" key="1">
    <source>
        <dbReference type="ARBA" id="ARBA00004651"/>
    </source>
</evidence>
<feature type="transmembrane region" description="Helical" evidence="10">
    <location>
        <begin position="136"/>
        <end position="158"/>
    </location>
</feature>
<evidence type="ECO:0000256" key="7">
    <source>
        <dbReference type="ARBA" id="ARBA00022801"/>
    </source>
</evidence>
<evidence type="ECO:0000256" key="9">
    <source>
        <dbReference type="ARBA" id="ARBA00023136"/>
    </source>
</evidence>
<comment type="subcellular location">
    <subcellularLocation>
        <location evidence="1">Cell membrane</location>
        <topology evidence="1">Multi-pass membrane protein</topology>
    </subcellularLocation>
</comment>
<proteinExistence type="inferred from homology"/>
<evidence type="ECO:0000256" key="5">
    <source>
        <dbReference type="ARBA" id="ARBA00022670"/>
    </source>
</evidence>
<evidence type="ECO:0000256" key="2">
    <source>
        <dbReference type="ARBA" id="ARBA00009165"/>
    </source>
</evidence>
<evidence type="ECO:0000313" key="11">
    <source>
        <dbReference type="EMBL" id="WZL70073.1"/>
    </source>
</evidence>
<name>A0ABZ2Y7W4_9FIRM</name>
<dbReference type="RefSeq" id="WP_341877037.1">
    <property type="nucleotide sequence ID" value="NZ_CP121687.1"/>
</dbReference>
<dbReference type="GO" id="GO:0008233">
    <property type="term" value="F:peptidase activity"/>
    <property type="evidence" value="ECO:0007669"/>
    <property type="project" value="UniProtKB-KW"/>
</dbReference>
<keyword evidence="7 11" id="KW-0378">Hydrolase</keyword>
<evidence type="ECO:0000256" key="10">
    <source>
        <dbReference type="SAM" id="Phobius"/>
    </source>
</evidence>
<evidence type="ECO:0000313" key="12">
    <source>
        <dbReference type="Proteomes" id="UP001486565"/>
    </source>
</evidence>
<feature type="transmembrane region" description="Helical" evidence="10">
    <location>
        <begin position="67"/>
        <end position="91"/>
    </location>
</feature>
<gene>
    <name evidence="11" type="ORF">QBE51_00670</name>
</gene>
<dbReference type="InterPro" id="IPR026898">
    <property type="entry name" value="PrsW"/>
</dbReference>
<keyword evidence="8 10" id="KW-1133">Transmembrane helix</keyword>
<keyword evidence="9 10" id="KW-0472">Membrane</keyword>
<comment type="similarity">
    <text evidence="2">Belongs to the protease PrsW family.</text>
</comment>
<dbReference type="GO" id="GO:0006508">
    <property type="term" value="P:proteolysis"/>
    <property type="evidence" value="ECO:0007669"/>
    <property type="project" value="UniProtKB-KW"/>
</dbReference>
<keyword evidence="6 10" id="KW-0812">Transmembrane</keyword>
<dbReference type="PANTHER" id="PTHR36844">
    <property type="entry name" value="PROTEASE PRSW"/>
    <property type="match status" value="1"/>
</dbReference>
<organism evidence="11 12">
    <name type="scientific">Defluviitalea saccharophila</name>
    <dbReference type="NCBI Taxonomy" id="879970"/>
    <lineage>
        <taxon>Bacteria</taxon>
        <taxon>Bacillati</taxon>
        <taxon>Bacillota</taxon>
        <taxon>Clostridia</taxon>
        <taxon>Lachnospirales</taxon>
        <taxon>Defluviitaleaceae</taxon>
        <taxon>Defluviitalea</taxon>
    </lineage>
</organism>
<protein>
    <recommendedName>
        <fullName evidence="3">Protease PrsW</fullName>
    </recommendedName>
</protein>
<evidence type="ECO:0000256" key="8">
    <source>
        <dbReference type="ARBA" id="ARBA00022989"/>
    </source>
</evidence>
<keyword evidence="5 11" id="KW-0645">Protease</keyword>